<evidence type="ECO:0000256" key="8">
    <source>
        <dbReference type="ARBA" id="ARBA00023077"/>
    </source>
</evidence>
<keyword evidence="9 11" id="KW-0472">Membrane</keyword>
<dbReference type="InterPro" id="IPR012910">
    <property type="entry name" value="Plug_dom"/>
</dbReference>
<dbReference type="Pfam" id="PF07715">
    <property type="entry name" value="Plug"/>
    <property type="match status" value="1"/>
</dbReference>
<dbReference type="InterPro" id="IPR036942">
    <property type="entry name" value="Beta-barrel_TonB_sf"/>
</dbReference>
<dbReference type="STRING" id="361183.AMC99_02178"/>
<sequence length="876" mass="94096">MNRKLAYAAGLLVGTSLATPAFAQDEDQASARTPAADNVIIVTATRRASDVQDIPIAVTAVTPQELNRQGVNNIQTLSTVAPSFNIQSSQTESQGTSIRIRGIGTTGNNIGLESAVGVFIDGVYQSRPGVALGELVDVQQVEILRGPQGTLFGRNTTAGAVVVRNNPPDLNEFGGFVEATYGNYNFINVKGAVNAPVGETFGVRLTGAYRKRDGFLIDASGNDVNDKDRYMLRGQALWEPSPDMSLRIIADYQKADELCCDAITLSPGAGYTQSYIDAAYPNGFVAPFLPATDGNVTLNRIDKSDLYGNSEKFVNGNKQWGISGELTYDFGPAEFTALVAYRDFHAKSIQDDFQGVQVYSVAGVTEDVLPPTFDDIKTFTAEARLQGTAGMLDWLVGAYYADEKIVEEASLTLGPDFQAYVGQANFGPVLGALAPAYLGYVAQAGAYLNSVLAGTPNPAIFATPISADNAYGYNRYEQKGESWSVFTHNIINVTDNFSVTLGARYVDDSKDGSYDQLDASNPACLAGLTLAGTPQADAYAALEPVVGAQLAGVLSLPALNGPAAFINCFPFAAPALGVSFLPKEFDLNFSDDEFIYTGQIGWEPNPDLLTYASFTHGYKAGGFNLDSTAAASGGDPRFQSEEIDSYEIGVKSTILDGRGRANFAFFYNELSNFQVLEFTGTQFQTFNVDDVTAKGVEAELFSQWNPYVSNSLSVTYTDAKYGSDCDRRYVEAGGPNPAIELCDTSLTNAPKWVGVFGMTYDGPISSGTNWEMLANVNVRYESDRRTSTKGLLSENGVLTGPVAFDVQEANVKVNARLGFKTPDDSLSIEFWGRNIFNEITRGVTFNTPLTGSGIGTGRSAFIDDPRTYGVTVRSRF</sequence>
<dbReference type="GO" id="GO:0009279">
    <property type="term" value="C:cell outer membrane"/>
    <property type="evidence" value="ECO:0007669"/>
    <property type="project" value="UniProtKB-SubCell"/>
</dbReference>
<comment type="subcellular location">
    <subcellularLocation>
        <location evidence="1 11">Cell outer membrane</location>
        <topology evidence="1 11">Multi-pass membrane protein</topology>
    </subcellularLocation>
</comment>
<keyword evidence="13" id="KW-0732">Signal</keyword>
<evidence type="ECO:0000313" key="16">
    <source>
        <dbReference type="EMBL" id="ALE17457.1"/>
    </source>
</evidence>
<keyword evidence="5 11" id="KW-0812">Transmembrane</keyword>
<feature type="domain" description="TonB-dependent receptor plug" evidence="15">
    <location>
        <begin position="51"/>
        <end position="160"/>
    </location>
</feature>
<evidence type="ECO:0000256" key="12">
    <source>
        <dbReference type="RuleBase" id="RU003357"/>
    </source>
</evidence>
<keyword evidence="16" id="KW-0675">Receptor</keyword>
<dbReference type="PANTHER" id="PTHR32552:SF81">
    <property type="entry name" value="TONB-DEPENDENT OUTER MEMBRANE RECEPTOR"/>
    <property type="match status" value="1"/>
</dbReference>
<dbReference type="RefSeq" id="WP_061926379.1">
    <property type="nucleotide sequence ID" value="NZ_CP012669.1"/>
</dbReference>
<dbReference type="AlphaFoldDB" id="A0A0M5L324"/>
<dbReference type="Gene3D" id="2.40.170.20">
    <property type="entry name" value="TonB-dependent receptor, beta-barrel domain"/>
    <property type="match status" value="1"/>
</dbReference>
<keyword evidence="10 11" id="KW-0998">Cell outer membrane</keyword>
<protein>
    <submittedName>
        <fullName evidence="16">Outer membrane receptor protein, mostly Fe transport</fullName>
    </submittedName>
</protein>
<dbReference type="SUPFAM" id="SSF56935">
    <property type="entry name" value="Porins"/>
    <property type="match status" value="1"/>
</dbReference>
<dbReference type="Pfam" id="PF00593">
    <property type="entry name" value="TonB_dep_Rec_b-barrel"/>
    <property type="match status" value="1"/>
</dbReference>
<dbReference type="EMBL" id="CP012669">
    <property type="protein sequence ID" value="ALE17457.1"/>
    <property type="molecule type" value="Genomic_DNA"/>
</dbReference>
<feature type="domain" description="TonB-dependent receptor-like beta-barrel" evidence="14">
    <location>
        <begin position="459"/>
        <end position="835"/>
    </location>
</feature>
<evidence type="ECO:0000259" key="15">
    <source>
        <dbReference type="Pfam" id="PF07715"/>
    </source>
</evidence>
<dbReference type="KEGG" id="aep:AMC99_02178"/>
<evidence type="ECO:0000256" key="7">
    <source>
        <dbReference type="ARBA" id="ARBA00023065"/>
    </source>
</evidence>
<reference evidence="16 17" key="1">
    <citation type="submission" date="2015-09" db="EMBL/GenBank/DDBJ databases">
        <title>Complete genome sequence of a benzo[a]pyrene-degrading bacterium Altererythrobacter epoxidivorans CGMCC 1.7731T.</title>
        <authorList>
            <person name="Li Z."/>
            <person name="Cheng H."/>
            <person name="Huo Y."/>
            <person name="Xu X."/>
        </authorList>
    </citation>
    <scope>NUCLEOTIDE SEQUENCE [LARGE SCALE GENOMIC DNA]</scope>
    <source>
        <strain evidence="16 17">CGMCC 1.7731</strain>
    </source>
</reference>
<feature type="signal peptide" evidence="13">
    <location>
        <begin position="1"/>
        <end position="23"/>
    </location>
</feature>
<evidence type="ECO:0000313" key="17">
    <source>
        <dbReference type="Proteomes" id="UP000057938"/>
    </source>
</evidence>
<dbReference type="OrthoDB" id="9760333at2"/>
<evidence type="ECO:0000256" key="3">
    <source>
        <dbReference type="ARBA" id="ARBA00022452"/>
    </source>
</evidence>
<dbReference type="InterPro" id="IPR039426">
    <property type="entry name" value="TonB-dep_rcpt-like"/>
</dbReference>
<dbReference type="InterPro" id="IPR037066">
    <property type="entry name" value="Plug_dom_sf"/>
</dbReference>
<evidence type="ECO:0000256" key="4">
    <source>
        <dbReference type="ARBA" id="ARBA00022496"/>
    </source>
</evidence>
<evidence type="ECO:0000256" key="9">
    <source>
        <dbReference type="ARBA" id="ARBA00023136"/>
    </source>
</evidence>
<evidence type="ECO:0000256" key="2">
    <source>
        <dbReference type="ARBA" id="ARBA00022448"/>
    </source>
</evidence>
<feature type="chain" id="PRO_5005804778" evidence="13">
    <location>
        <begin position="24"/>
        <end position="876"/>
    </location>
</feature>
<evidence type="ECO:0000256" key="6">
    <source>
        <dbReference type="ARBA" id="ARBA00023004"/>
    </source>
</evidence>
<keyword evidence="4" id="KW-0410">Iron transport</keyword>
<comment type="similarity">
    <text evidence="11 12">Belongs to the TonB-dependent receptor family.</text>
</comment>
<proteinExistence type="inferred from homology"/>
<evidence type="ECO:0000256" key="10">
    <source>
        <dbReference type="ARBA" id="ARBA00023237"/>
    </source>
</evidence>
<dbReference type="GO" id="GO:0006826">
    <property type="term" value="P:iron ion transport"/>
    <property type="evidence" value="ECO:0007669"/>
    <property type="project" value="UniProtKB-KW"/>
</dbReference>
<dbReference type="PANTHER" id="PTHR32552">
    <property type="entry name" value="FERRICHROME IRON RECEPTOR-RELATED"/>
    <property type="match status" value="1"/>
</dbReference>
<accession>A0A0M5L324</accession>
<organism evidence="16 17">
    <name type="scientific">Altererythrobacter epoxidivorans</name>
    <dbReference type="NCBI Taxonomy" id="361183"/>
    <lineage>
        <taxon>Bacteria</taxon>
        <taxon>Pseudomonadati</taxon>
        <taxon>Pseudomonadota</taxon>
        <taxon>Alphaproteobacteria</taxon>
        <taxon>Sphingomonadales</taxon>
        <taxon>Erythrobacteraceae</taxon>
        <taxon>Altererythrobacter</taxon>
    </lineage>
</organism>
<evidence type="ECO:0000256" key="13">
    <source>
        <dbReference type="SAM" id="SignalP"/>
    </source>
</evidence>
<dbReference type="PATRIC" id="fig|361183.4.peg.2139"/>
<keyword evidence="7" id="KW-0406">Ion transport</keyword>
<dbReference type="InterPro" id="IPR000531">
    <property type="entry name" value="Beta-barrel_TonB"/>
</dbReference>
<evidence type="ECO:0000256" key="11">
    <source>
        <dbReference type="PROSITE-ProRule" id="PRU01360"/>
    </source>
</evidence>
<evidence type="ECO:0000259" key="14">
    <source>
        <dbReference type="Pfam" id="PF00593"/>
    </source>
</evidence>
<gene>
    <name evidence="16" type="ORF">AMC99_02178</name>
</gene>
<evidence type="ECO:0000256" key="5">
    <source>
        <dbReference type="ARBA" id="ARBA00022692"/>
    </source>
</evidence>
<evidence type="ECO:0000256" key="1">
    <source>
        <dbReference type="ARBA" id="ARBA00004571"/>
    </source>
</evidence>
<keyword evidence="3 11" id="KW-1134">Transmembrane beta strand</keyword>
<dbReference type="Proteomes" id="UP000057938">
    <property type="component" value="Chromosome"/>
</dbReference>
<dbReference type="Gene3D" id="2.170.130.10">
    <property type="entry name" value="TonB-dependent receptor, plug domain"/>
    <property type="match status" value="1"/>
</dbReference>
<name>A0A0M5L324_9SPHN</name>
<keyword evidence="6" id="KW-0408">Iron</keyword>
<keyword evidence="8 12" id="KW-0798">TonB box</keyword>
<dbReference type="PROSITE" id="PS52016">
    <property type="entry name" value="TONB_DEPENDENT_REC_3"/>
    <property type="match status" value="1"/>
</dbReference>
<keyword evidence="17" id="KW-1185">Reference proteome</keyword>
<keyword evidence="2 11" id="KW-0813">Transport</keyword>